<dbReference type="GO" id="GO:0016279">
    <property type="term" value="F:protein-lysine N-methyltransferase activity"/>
    <property type="evidence" value="ECO:0007669"/>
    <property type="project" value="InterPro"/>
</dbReference>
<dbReference type="GO" id="GO:1905706">
    <property type="term" value="P:regulation of mitochondrial ATP synthesis coupled proton transport"/>
    <property type="evidence" value="ECO:0007669"/>
    <property type="project" value="TreeGrafter"/>
</dbReference>
<dbReference type="AlphaFoldDB" id="A0A914Q6S6"/>
<evidence type="ECO:0000256" key="2">
    <source>
        <dbReference type="ARBA" id="ARBA00022603"/>
    </source>
</evidence>
<evidence type="ECO:0000256" key="1">
    <source>
        <dbReference type="ARBA" id="ARBA00010633"/>
    </source>
</evidence>
<dbReference type="GO" id="GO:0005739">
    <property type="term" value="C:mitochondrion"/>
    <property type="evidence" value="ECO:0007669"/>
    <property type="project" value="TreeGrafter"/>
</dbReference>
<name>A0A914Q6S6_9BILA</name>
<dbReference type="Proteomes" id="UP000887578">
    <property type="component" value="Unplaced"/>
</dbReference>
<feature type="transmembrane region" description="Helical" evidence="5">
    <location>
        <begin position="157"/>
        <end position="174"/>
    </location>
</feature>
<evidence type="ECO:0000256" key="3">
    <source>
        <dbReference type="ARBA" id="ARBA00022679"/>
    </source>
</evidence>
<keyword evidence="5" id="KW-0812">Transmembrane</keyword>
<dbReference type="GO" id="GO:0032259">
    <property type="term" value="P:methylation"/>
    <property type="evidence" value="ECO:0007669"/>
    <property type="project" value="UniProtKB-KW"/>
</dbReference>
<sequence>MVLECAKRGISAVGVELNLPLVIYSKYSARRNNVSNYAKFYRRNILKTDLTVYRTAILFGAESMVEMLAPKLDEMNVNSHIVMCRFPMPSNTRWKLLQCEGEGIDAAWLYKKSDEIMLLSSINSFTSKRTRATYHQTKRTWMPRFVRRFLLQYPRSPAYAVIGFATFVMFHTWIDHAYKKMTMSKEEFAIYAEHFNEVTRARQKFGHDLHFPFYNDNKAILPVQKSKAE</sequence>
<dbReference type="PANTHER" id="PTHR13610:SF9">
    <property type="entry name" value="FI06469P"/>
    <property type="match status" value="1"/>
</dbReference>
<evidence type="ECO:0000313" key="7">
    <source>
        <dbReference type="WBParaSite" id="PDA_v2.g22829.t1"/>
    </source>
</evidence>
<evidence type="ECO:0000256" key="5">
    <source>
        <dbReference type="SAM" id="Phobius"/>
    </source>
</evidence>
<keyword evidence="2" id="KW-0489">Methyltransferase</keyword>
<dbReference type="PANTHER" id="PTHR13610">
    <property type="entry name" value="METHYLTRANSFERASE DOMAIN-CONTAINING PROTEIN"/>
    <property type="match status" value="1"/>
</dbReference>
<reference evidence="7" key="1">
    <citation type="submission" date="2022-11" db="UniProtKB">
        <authorList>
            <consortium name="WormBaseParasite"/>
        </authorList>
    </citation>
    <scope>IDENTIFICATION</scope>
</reference>
<protein>
    <submittedName>
        <fullName evidence="7">Uncharacterized protein</fullName>
    </submittedName>
</protein>
<organism evidence="6 7">
    <name type="scientific">Panagrolaimus davidi</name>
    <dbReference type="NCBI Taxonomy" id="227884"/>
    <lineage>
        <taxon>Eukaryota</taxon>
        <taxon>Metazoa</taxon>
        <taxon>Ecdysozoa</taxon>
        <taxon>Nematoda</taxon>
        <taxon>Chromadorea</taxon>
        <taxon>Rhabditida</taxon>
        <taxon>Tylenchina</taxon>
        <taxon>Panagrolaimomorpha</taxon>
        <taxon>Panagrolaimoidea</taxon>
        <taxon>Panagrolaimidae</taxon>
        <taxon>Panagrolaimus</taxon>
    </lineage>
</organism>
<dbReference type="WBParaSite" id="PDA_v2.g22829.t1">
    <property type="protein sequence ID" value="PDA_v2.g22829.t1"/>
    <property type="gene ID" value="PDA_v2.g22829"/>
</dbReference>
<dbReference type="InterPro" id="IPR026170">
    <property type="entry name" value="FAM173A/B"/>
</dbReference>
<keyword evidence="6" id="KW-1185">Reference proteome</keyword>
<dbReference type="InterPro" id="IPR029063">
    <property type="entry name" value="SAM-dependent_MTases_sf"/>
</dbReference>
<evidence type="ECO:0000313" key="6">
    <source>
        <dbReference type="Proteomes" id="UP000887578"/>
    </source>
</evidence>
<keyword evidence="3" id="KW-0808">Transferase</keyword>
<accession>A0A914Q6S6</accession>
<comment type="similarity">
    <text evidence="1">Belongs to the ANT/ATPSC lysine N-methyltransferase family.</text>
</comment>
<evidence type="ECO:0000256" key="4">
    <source>
        <dbReference type="ARBA" id="ARBA00022691"/>
    </source>
</evidence>
<proteinExistence type="inferred from homology"/>
<keyword evidence="5" id="KW-1133">Transmembrane helix</keyword>
<keyword evidence="5" id="KW-0472">Membrane</keyword>
<dbReference type="Gene3D" id="3.40.50.150">
    <property type="entry name" value="Vaccinia Virus protein VP39"/>
    <property type="match status" value="1"/>
</dbReference>
<keyword evidence="4" id="KW-0949">S-adenosyl-L-methionine</keyword>